<organism evidence="1 2">
    <name type="scientific">Russula earlei</name>
    <dbReference type="NCBI Taxonomy" id="71964"/>
    <lineage>
        <taxon>Eukaryota</taxon>
        <taxon>Fungi</taxon>
        <taxon>Dikarya</taxon>
        <taxon>Basidiomycota</taxon>
        <taxon>Agaricomycotina</taxon>
        <taxon>Agaricomycetes</taxon>
        <taxon>Russulales</taxon>
        <taxon>Russulaceae</taxon>
        <taxon>Russula</taxon>
    </lineage>
</organism>
<protein>
    <submittedName>
        <fullName evidence="1">Kinase-like domain-containing protein</fullName>
    </submittedName>
</protein>
<comment type="caution">
    <text evidence="1">The sequence shown here is derived from an EMBL/GenBank/DDBJ whole genome shotgun (WGS) entry which is preliminary data.</text>
</comment>
<sequence>MNSYLASASQLLGQTIDNGALKIEAILGAGSFGVVYRAVDTQSGARFAVKRIEKVPSDYYQTRETQLHARVSSHPHVLTFHDEIDAGDHAFFVYDLCAGDLRSVIGTFFREDELIKRVFIQIIDALEHCHSRGVYHRDLKPENILVSSQSGEMDVFVADFGLATTNKVTASSCGTPCYMSPESLVRQHKPYSTVEGDIWSLGCILTEMIANRCPWRSASPDDRDYNDYLVDRAVLLDVLPVSDAAYSLLKKIFSPIPERRPSLAEIRMEVLAVDTFFLTDKEAARFGCPEKKLQRKSVMCGIPSVSPSPSDETSASCYSCTSRYSCGSSSSAFESISLESSGLPITPPTPAVEVFYSLIKAAGELGLRTDAAQTA</sequence>
<name>A0ACC0U9I4_9AGAM</name>
<dbReference type="Proteomes" id="UP001207468">
    <property type="component" value="Unassembled WGS sequence"/>
</dbReference>
<gene>
    <name evidence="1" type="ORF">F5148DRAFT_1284824</name>
</gene>
<evidence type="ECO:0000313" key="1">
    <source>
        <dbReference type="EMBL" id="KAI9507747.1"/>
    </source>
</evidence>
<dbReference type="EMBL" id="JAGFNK010000113">
    <property type="protein sequence ID" value="KAI9507747.1"/>
    <property type="molecule type" value="Genomic_DNA"/>
</dbReference>
<proteinExistence type="predicted"/>
<accession>A0ACC0U9I4</accession>
<reference evidence="1" key="1">
    <citation type="submission" date="2021-03" db="EMBL/GenBank/DDBJ databases">
        <title>Evolutionary priming and transition to the ectomycorrhizal habit in an iconic lineage of mushroom-forming fungi: is preadaptation a requirement?</title>
        <authorList>
            <consortium name="DOE Joint Genome Institute"/>
            <person name="Looney B.P."/>
            <person name="Miyauchi S."/>
            <person name="Morin E."/>
            <person name="Drula E."/>
            <person name="Courty P.E."/>
            <person name="Chicoki N."/>
            <person name="Fauchery L."/>
            <person name="Kohler A."/>
            <person name="Kuo A."/>
            <person name="LaButti K."/>
            <person name="Pangilinan J."/>
            <person name="Lipzen A."/>
            <person name="Riley R."/>
            <person name="Andreopoulos W."/>
            <person name="He G."/>
            <person name="Johnson J."/>
            <person name="Barry K.W."/>
            <person name="Grigoriev I.V."/>
            <person name="Nagy L."/>
            <person name="Hibbett D."/>
            <person name="Henrissat B."/>
            <person name="Matheny P.B."/>
            <person name="Labbe J."/>
            <person name="Martin A.F."/>
        </authorList>
    </citation>
    <scope>NUCLEOTIDE SEQUENCE</scope>
    <source>
        <strain evidence="1">BPL698</strain>
    </source>
</reference>
<keyword evidence="2" id="KW-1185">Reference proteome</keyword>
<evidence type="ECO:0000313" key="2">
    <source>
        <dbReference type="Proteomes" id="UP001207468"/>
    </source>
</evidence>